<dbReference type="GO" id="GO:0044209">
    <property type="term" value="P:AMP salvage"/>
    <property type="evidence" value="ECO:0007669"/>
    <property type="project" value="UniProtKB-UniRule"/>
</dbReference>
<evidence type="ECO:0000256" key="9">
    <source>
        <dbReference type="ARBA" id="ARBA00022679"/>
    </source>
</evidence>
<dbReference type="Proteomes" id="UP000711995">
    <property type="component" value="Unassembled WGS sequence"/>
</dbReference>
<dbReference type="SUPFAM" id="SSF53271">
    <property type="entry name" value="PRTase-like"/>
    <property type="match status" value="1"/>
</dbReference>
<dbReference type="PANTHER" id="PTHR32315">
    <property type="entry name" value="ADENINE PHOSPHORIBOSYLTRANSFERASE"/>
    <property type="match status" value="1"/>
</dbReference>
<evidence type="ECO:0000256" key="10">
    <source>
        <dbReference type="ARBA" id="ARBA00022726"/>
    </source>
</evidence>
<dbReference type="GO" id="GO:0016208">
    <property type="term" value="F:AMP binding"/>
    <property type="evidence" value="ECO:0007669"/>
    <property type="project" value="TreeGrafter"/>
</dbReference>
<name>A0A968GCT1_9SPIO</name>
<keyword evidence="7 11" id="KW-0963">Cytoplasm</keyword>
<evidence type="ECO:0000256" key="11">
    <source>
        <dbReference type="HAMAP-Rule" id="MF_00004"/>
    </source>
</evidence>
<dbReference type="GO" id="GO:0005737">
    <property type="term" value="C:cytoplasm"/>
    <property type="evidence" value="ECO:0007669"/>
    <property type="project" value="UniProtKB-SubCell"/>
</dbReference>
<dbReference type="EMBL" id="JAATLJ010000001">
    <property type="protein sequence ID" value="NIZ40084.1"/>
    <property type="molecule type" value="Genomic_DNA"/>
</dbReference>
<organism evidence="13 14">
    <name type="scientific">Entomospira entomophila</name>
    <dbReference type="NCBI Taxonomy" id="2719988"/>
    <lineage>
        <taxon>Bacteria</taxon>
        <taxon>Pseudomonadati</taxon>
        <taxon>Spirochaetota</taxon>
        <taxon>Spirochaetia</taxon>
        <taxon>Spirochaetales</taxon>
        <taxon>Spirochaetaceae</taxon>
        <taxon>Entomospira</taxon>
    </lineage>
</organism>
<gene>
    <name evidence="11" type="primary">apt</name>
    <name evidence="13" type="ORF">HCT14_00930</name>
</gene>
<dbReference type="CDD" id="cd06223">
    <property type="entry name" value="PRTases_typeI"/>
    <property type="match status" value="1"/>
</dbReference>
<evidence type="ECO:0000256" key="5">
    <source>
        <dbReference type="ARBA" id="ARBA00008391"/>
    </source>
</evidence>
<evidence type="ECO:0000256" key="6">
    <source>
        <dbReference type="ARBA" id="ARBA00011893"/>
    </source>
</evidence>
<dbReference type="AlphaFoldDB" id="A0A968GCT1"/>
<dbReference type="GO" id="GO:0006166">
    <property type="term" value="P:purine ribonucleoside salvage"/>
    <property type="evidence" value="ECO:0007669"/>
    <property type="project" value="UniProtKB-KW"/>
</dbReference>
<evidence type="ECO:0000256" key="3">
    <source>
        <dbReference type="ARBA" id="ARBA00004496"/>
    </source>
</evidence>
<feature type="domain" description="Phosphoribosyltransferase" evidence="12">
    <location>
        <begin position="36"/>
        <end position="143"/>
    </location>
</feature>
<protein>
    <recommendedName>
        <fullName evidence="6 11">Adenine phosphoribosyltransferase</fullName>
        <shortName evidence="11">APRT</shortName>
        <ecNumber evidence="6 11">2.4.2.7</ecNumber>
    </recommendedName>
</protein>
<dbReference type="PANTHER" id="PTHR32315:SF3">
    <property type="entry name" value="ADENINE PHOSPHORIBOSYLTRANSFERASE"/>
    <property type="match status" value="1"/>
</dbReference>
<reference evidence="13 14" key="1">
    <citation type="submission" date="2020-03" db="EMBL/GenBank/DDBJ databases">
        <title>Spirochaetal bacteria isolated from arthropods constitute a novel genus Entomospira genus novum within the order Spirochaetales.</title>
        <authorList>
            <person name="Grana-Miraglia L."/>
            <person name="Sikutova S."/>
            <person name="Fingerle V."/>
            <person name="Sing A."/>
            <person name="Castillo-Ramirez S."/>
            <person name="Margos G."/>
            <person name="Rudolf I."/>
        </authorList>
    </citation>
    <scope>NUCLEOTIDE SEQUENCE [LARGE SCALE GENOMIC DNA]</scope>
    <source>
        <strain evidence="13 14">BR193</strain>
    </source>
</reference>
<dbReference type="InterPro" id="IPR029057">
    <property type="entry name" value="PRTase-like"/>
</dbReference>
<evidence type="ECO:0000256" key="7">
    <source>
        <dbReference type="ARBA" id="ARBA00022490"/>
    </source>
</evidence>
<sequence length="179" mass="19808">MSLSLNLDTYIGKIPNFPKEGILFYDVTPLLQAPEALQFIVDQCLTTYKNTPIDGIAALEARGFYFGTLIALAMNKPFFPVRKAGKLPGSTIQQSYNLEYGTATIEMQVTENLRGKNILIVDDLIATGGTLQAAAQLLEQQGAIVQHLFGIIGLSFLNYQQVLQQFTIQTLINYDKETL</sequence>
<comment type="function">
    <text evidence="2 11">Catalyzes a salvage reaction resulting in the formation of AMP, that is energically less costly than de novo synthesis.</text>
</comment>
<dbReference type="HAMAP" id="MF_00004">
    <property type="entry name" value="Aden_phosphoribosyltr"/>
    <property type="match status" value="1"/>
</dbReference>
<dbReference type="GO" id="GO:0002055">
    <property type="term" value="F:adenine binding"/>
    <property type="evidence" value="ECO:0007669"/>
    <property type="project" value="TreeGrafter"/>
</dbReference>
<evidence type="ECO:0000256" key="8">
    <source>
        <dbReference type="ARBA" id="ARBA00022676"/>
    </source>
</evidence>
<evidence type="ECO:0000313" key="13">
    <source>
        <dbReference type="EMBL" id="NIZ40084.1"/>
    </source>
</evidence>
<accession>A0A968GCT1</accession>
<comment type="pathway">
    <text evidence="4 11">Purine metabolism; AMP biosynthesis via salvage pathway; AMP from adenine: step 1/1.</text>
</comment>
<comment type="similarity">
    <text evidence="5 11">Belongs to the purine/pyrimidine phosphoribosyltransferase family.</text>
</comment>
<evidence type="ECO:0000256" key="4">
    <source>
        <dbReference type="ARBA" id="ARBA00004659"/>
    </source>
</evidence>
<dbReference type="InterPro" id="IPR000836">
    <property type="entry name" value="PRTase_dom"/>
</dbReference>
<dbReference type="NCBIfam" id="NF002634">
    <property type="entry name" value="PRK02304.1-3"/>
    <property type="match status" value="1"/>
</dbReference>
<dbReference type="NCBIfam" id="NF002636">
    <property type="entry name" value="PRK02304.1-5"/>
    <property type="match status" value="1"/>
</dbReference>
<dbReference type="InterPro" id="IPR050054">
    <property type="entry name" value="UPRTase/APRTase"/>
</dbReference>
<dbReference type="Gene3D" id="3.40.50.2020">
    <property type="match status" value="1"/>
</dbReference>
<dbReference type="GO" id="GO:0003999">
    <property type="term" value="F:adenine phosphoribosyltransferase activity"/>
    <property type="evidence" value="ECO:0007669"/>
    <property type="project" value="UniProtKB-UniRule"/>
</dbReference>
<comment type="caution">
    <text evidence="13">The sequence shown here is derived from an EMBL/GenBank/DDBJ whole genome shotgun (WGS) entry which is preliminary data.</text>
</comment>
<comment type="catalytic activity">
    <reaction evidence="1 11">
        <text>AMP + diphosphate = 5-phospho-alpha-D-ribose 1-diphosphate + adenine</text>
        <dbReference type="Rhea" id="RHEA:16609"/>
        <dbReference type="ChEBI" id="CHEBI:16708"/>
        <dbReference type="ChEBI" id="CHEBI:33019"/>
        <dbReference type="ChEBI" id="CHEBI:58017"/>
        <dbReference type="ChEBI" id="CHEBI:456215"/>
        <dbReference type="EC" id="2.4.2.7"/>
    </reaction>
</comment>
<proteinExistence type="inferred from homology"/>
<comment type="subcellular location">
    <subcellularLocation>
        <location evidence="3 11">Cytoplasm</location>
    </subcellularLocation>
</comment>
<dbReference type="EC" id="2.4.2.7" evidence="6 11"/>
<dbReference type="InterPro" id="IPR005764">
    <property type="entry name" value="Ade_phspho_trans"/>
</dbReference>
<evidence type="ECO:0000313" key="14">
    <source>
        <dbReference type="Proteomes" id="UP000711995"/>
    </source>
</evidence>
<keyword evidence="8 11" id="KW-0328">Glycosyltransferase</keyword>
<dbReference type="RefSeq" id="WP_167699693.1">
    <property type="nucleotide sequence ID" value="NZ_CP118174.1"/>
</dbReference>
<keyword evidence="9 11" id="KW-0808">Transferase</keyword>
<keyword evidence="14" id="KW-1185">Reference proteome</keyword>
<evidence type="ECO:0000256" key="2">
    <source>
        <dbReference type="ARBA" id="ARBA00003968"/>
    </source>
</evidence>
<evidence type="ECO:0000256" key="1">
    <source>
        <dbReference type="ARBA" id="ARBA00000868"/>
    </source>
</evidence>
<evidence type="ECO:0000259" key="12">
    <source>
        <dbReference type="Pfam" id="PF00156"/>
    </source>
</evidence>
<dbReference type="Pfam" id="PF00156">
    <property type="entry name" value="Pribosyltran"/>
    <property type="match status" value="1"/>
</dbReference>
<comment type="subunit">
    <text evidence="11">Homodimer.</text>
</comment>
<dbReference type="FunFam" id="3.40.50.2020:FF:000021">
    <property type="entry name" value="Adenine phosphoribosyltransferase"/>
    <property type="match status" value="1"/>
</dbReference>
<keyword evidence="10 11" id="KW-0660">Purine salvage</keyword>
<dbReference type="GO" id="GO:0006168">
    <property type="term" value="P:adenine salvage"/>
    <property type="evidence" value="ECO:0007669"/>
    <property type="project" value="InterPro"/>
</dbReference>